<organism evidence="6 7">
    <name type="scientific">Collinsella aerofaciens</name>
    <dbReference type="NCBI Taxonomy" id="74426"/>
    <lineage>
        <taxon>Bacteria</taxon>
        <taxon>Bacillati</taxon>
        <taxon>Actinomycetota</taxon>
        <taxon>Coriobacteriia</taxon>
        <taxon>Coriobacteriales</taxon>
        <taxon>Coriobacteriaceae</taxon>
        <taxon>Collinsella</taxon>
    </lineage>
</organism>
<dbReference type="PANTHER" id="PTHR46017">
    <property type="entry name" value="ALPHA-MANNOSIDASE 2C1"/>
    <property type="match status" value="1"/>
</dbReference>
<proteinExistence type="inferred from homology"/>
<dbReference type="SUPFAM" id="SSF88713">
    <property type="entry name" value="Glycoside hydrolase/deacetylase"/>
    <property type="match status" value="1"/>
</dbReference>
<accession>A0A5K1J5D0</accession>
<gene>
    <name evidence="6" type="primary">mngB_2</name>
    <name evidence="6" type="ORF">LMKDKBCB_01985</name>
</gene>
<evidence type="ECO:0000256" key="2">
    <source>
        <dbReference type="ARBA" id="ARBA00022723"/>
    </source>
</evidence>
<evidence type="ECO:0000259" key="5">
    <source>
        <dbReference type="SMART" id="SM00872"/>
    </source>
</evidence>
<dbReference type="GO" id="GO:0009313">
    <property type="term" value="P:oligosaccharide catabolic process"/>
    <property type="evidence" value="ECO:0007669"/>
    <property type="project" value="TreeGrafter"/>
</dbReference>
<dbReference type="InterPro" id="IPR037094">
    <property type="entry name" value="Glyco_hydro_38_cen_sf"/>
</dbReference>
<dbReference type="InterPro" id="IPR028995">
    <property type="entry name" value="Glyco_hydro_57/38_cen_sf"/>
</dbReference>
<dbReference type="Gene3D" id="2.70.98.30">
    <property type="entry name" value="Golgi alpha-mannosidase II, domain 4"/>
    <property type="match status" value="1"/>
</dbReference>
<dbReference type="Pfam" id="PF01074">
    <property type="entry name" value="Glyco_hydro_38N"/>
    <property type="match status" value="1"/>
</dbReference>
<sequence>MGKTIHVVPHSHWDREWYFTTSRSKVYLMRDLADALDVLESNPAFKTWMLDGQASLLDDYLAWRPQDEDRIRKLVADGRLIIGPWYTQTDQMIISGESIVRNLTYGMRRCEEIGPYMNVGYMPDSFGQAGNMPQIYREAGIDSTLFWRGVSNDMAENLNYTWRGDDGSTIFATQMPTGYYIGGNMPEDQQENDVWWHQQVLDKLAPRHVTENVYFPCGFDQAPVRANLPELLEHRNAYDSENTYCMSSLPEYLEATRAAIERDGIELEEVAGELLNAKHMRIHRSIWSSRSDLKALNTEIQNYVVNVLEPLLTLSRSLGNDYPRGAVETIWKLLFENAAHDSIGSCIADAVNEDVYLRYKQARDIATSLVELHGRMIATSVDSGDAPMTFTVFNTLPQPRSGVVIKKMYIPGGDFSIVDQAGEPVSYTVLQSRDLTDYVLSQTIRLDPSAKLYIPQQVFEVTIAIDAHLVPALGYAQYRMVLDGSTASDMVSLERDVALENEFYRVSVNADGSLRVEEKETGYVYDNQAVLEENGDDGDSFNYSPPRQDLVVRSCDGPAPQVELAASDIYATATIAHTMTVPATLEERAQGVCSTKLPVTLTVGLRRGSRVIDVELHVDNTVGSHRLCVLFDAHMATNVNYADQQFGAICRDNMHKQDMALYNASLAAAQGHEMYEEQDDSLPANWRQNMETWQEPSVPIEPTQSYVALSNGERGLAVLPLGVREYEIVGEQGNQIRLTVFRAYGFMGRENLLYRPGRASGERTMETPDAQLIKPMTYKIGFCTFTGSVDQGGVAQLARSYDGELELYEYAEFLNGRLIFSEPRVYGDGPAVASLFELEGTTVVSAVKAPDDPDLPGVVVRLFCGFNQGDATATLHFATPVKQAYLCNLREQRSGNVEVNGCEVKLKPLGHCKFATVYIEA</sequence>
<dbReference type="GO" id="GO:0046872">
    <property type="term" value="F:metal ion binding"/>
    <property type="evidence" value="ECO:0007669"/>
    <property type="project" value="UniProtKB-KW"/>
</dbReference>
<evidence type="ECO:0000256" key="4">
    <source>
        <dbReference type="ARBA" id="ARBA00023295"/>
    </source>
</evidence>
<keyword evidence="2" id="KW-0479">Metal-binding</keyword>
<dbReference type="AlphaFoldDB" id="A0A5K1J5D0"/>
<protein>
    <submittedName>
        <fullName evidence="6">Mannosylglycerate hydrolase</fullName>
        <ecNumber evidence="6">3.2.1.170</ecNumber>
    </submittedName>
</protein>
<feature type="domain" description="Glycoside hydrolase family 38 central" evidence="5">
    <location>
        <begin position="281"/>
        <end position="359"/>
    </location>
</feature>
<evidence type="ECO:0000256" key="1">
    <source>
        <dbReference type="ARBA" id="ARBA00009792"/>
    </source>
</evidence>
<dbReference type="Proteomes" id="UP000330807">
    <property type="component" value="Unassembled WGS sequence"/>
</dbReference>
<dbReference type="EMBL" id="CABWIH010000039">
    <property type="protein sequence ID" value="VWL98404.1"/>
    <property type="molecule type" value="Genomic_DNA"/>
</dbReference>
<name>A0A5K1J5D0_9ACTN</name>
<dbReference type="InterPro" id="IPR000602">
    <property type="entry name" value="Glyco_hydro_38_N"/>
</dbReference>
<dbReference type="InterPro" id="IPR015341">
    <property type="entry name" value="Glyco_hydro_38_cen"/>
</dbReference>
<keyword evidence="3 6" id="KW-0378">Hydrolase</keyword>
<reference evidence="6 7" key="1">
    <citation type="submission" date="2019-10" db="EMBL/GenBank/DDBJ databases">
        <authorList>
            <person name="Wolf R A."/>
        </authorList>
    </citation>
    <scope>NUCLEOTIDE SEQUENCE [LARGE SCALE GENOMIC DNA]</scope>
    <source>
        <strain evidence="6">Collinsella_aerofaciens_AK_138A</strain>
    </source>
</reference>
<dbReference type="SUPFAM" id="SSF88688">
    <property type="entry name" value="Families 57/38 glycoside transferase middle domain"/>
    <property type="match status" value="1"/>
</dbReference>
<dbReference type="GO" id="GO:0004559">
    <property type="term" value="F:alpha-mannosidase activity"/>
    <property type="evidence" value="ECO:0007669"/>
    <property type="project" value="InterPro"/>
</dbReference>
<comment type="similarity">
    <text evidence="1">Belongs to the glycosyl hydrolase 38 family.</text>
</comment>
<dbReference type="InterPro" id="IPR011330">
    <property type="entry name" value="Glyco_hydro/deAcase_b/a-brl"/>
</dbReference>
<dbReference type="InterPro" id="IPR041147">
    <property type="entry name" value="GH38_C"/>
</dbReference>
<dbReference type="SMART" id="SM00872">
    <property type="entry name" value="Alpha-mann_mid"/>
    <property type="match status" value="1"/>
</dbReference>
<evidence type="ECO:0000313" key="6">
    <source>
        <dbReference type="EMBL" id="VWL98404.1"/>
    </source>
</evidence>
<dbReference type="PANTHER" id="PTHR46017:SF2">
    <property type="entry name" value="MANNOSYLGLYCERATE HYDROLASE"/>
    <property type="match status" value="1"/>
</dbReference>
<dbReference type="GO" id="GO:0006013">
    <property type="term" value="P:mannose metabolic process"/>
    <property type="evidence" value="ECO:0007669"/>
    <property type="project" value="InterPro"/>
</dbReference>
<evidence type="ECO:0000256" key="3">
    <source>
        <dbReference type="ARBA" id="ARBA00022801"/>
    </source>
</evidence>
<dbReference type="CDD" id="cd10815">
    <property type="entry name" value="GH38N_AMII_EcMngB_like"/>
    <property type="match status" value="1"/>
</dbReference>
<dbReference type="Gene3D" id="1.20.1270.50">
    <property type="entry name" value="Glycoside hydrolase family 38, central domain"/>
    <property type="match status" value="1"/>
</dbReference>
<dbReference type="GO" id="GO:0030246">
    <property type="term" value="F:carbohydrate binding"/>
    <property type="evidence" value="ECO:0007669"/>
    <property type="project" value="InterPro"/>
</dbReference>
<dbReference type="Pfam" id="PF09261">
    <property type="entry name" value="Alpha-mann_mid"/>
    <property type="match status" value="1"/>
</dbReference>
<dbReference type="InterPro" id="IPR011682">
    <property type="entry name" value="Glyco_hydro_38_C"/>
</dbReference>
<dbReference type="EC" id="3.2.1.170" evidence="6"/>
<dbReference type="GO" id="GO:0102546">
    <property type="term" value="F:mannosylglycerate hydrolase activity"/>
    <property type="evidence" value="ECO:0007669"/>
    <property type="project" value="UniProtKB-EC"/>
</dbReference>
<dbReference type="Gene3D" id="3.20.110.10">
    <property type="entry name" value="Glycoside hydrolase 38, N terminal domain"/>
    <property type="match status" value="1"/>
</dbReference>
<dbReference type="SUPFAM" id="SSF74650">
    <property type="entry name" value="Galactose mutarotase-like"/>
    <property type="match status" value="1"/>
</dbReference>
<dbReference type="InterPro" id="IPR011013">
    <property type="entry name" value="Gal_mutarotase_sf_dom"/>
</dbReference>
<dbReference type="InterPro" id="IPR027291">
    <property type="entry name" value="Glyco_hydro_38_N_sf"/>
</dbReference>
<dbReference type="Pfam" id="PF17677">
    <property type="entry name" value="Glyco_hydro38C2"/>
    <property type="match status" value="1"/>
</dbReference>
<dbReference type="Pfam" id="PF07748">
    <property type="entry name" value="Glyco_hydro_38C"/>
    <property type="match status" value="1"/>
</dbReference>
<keyword evidence="4 6" id="KW-0326">Glycosidase</keyword>
<dbReference type="RefSeq" id="WP_152077547.1">
    <property type="nucleotide sequence ID" value="NZ_CABWIH010000039.1"/>
</dbReference>
<evidence type="ECO:0000313" key="7">
    <source>
        <dbReference type="Proteomes" id="UP000330807"/>
    </source>
</evidence>